<dbReference type="SUPFAM" id="SSF51215">
    <property type="entry name" value="Regulatory protein AraC"/>
    <property type="match status" value="1"/>
</dbReference>
<dbReference type="PANTHER" id="PTHR43280:SF28">
    <property type="entry name" value="HTH-TYPE TRANSCRIPTIONAL ACTIVATOR RHAS"/>
    <property type="match status" value="1"/>
</dbReference>
<dbReference type="InterPro" id="IPR018060">
    <property type="entry name" value="HTH_AraC"/>
</dbReference>
<feature type="domain" description="HTH araC/xylS-type" evidence="4">
    <location>
        <begin position="175"/>
        <end position="273"/>
    </location>
</feature>
<dbReference type="RefSeq" id="WP_036675664.1">
    <property type="nucleotide sequence ID" value="NZ_MKQP01000030.1"/>
</dbReference>
<name>A0A1R0X5B0_9BACL</name>
<dbReference type="InterPro" id="IPR037923">
    <property type="entry name" value="HTH-like"/>
</dbReference>
<dbReference type="GO" id="GO:0003700">
    <property type="term" value="F:DNA-binding transcription factor activity"/>
    <property type="evidence" value="ECO:0007669"/>
    <property type="project" value="InterPro"/>
</dbReference>
<dbReference type="GO" id="GO:0043565">
    <property type="term" value="F:sequence-specific DNA binding"/>
    <property type="evidence" value="ECO:0007669"/>
    <property type="project" value="InterPro"/>
</dbReference>
<dbReference type="EMBL" id="MKQP01000030">
    <property type="protein sequence ID" value="OMD29477.1"/>
    <property type="molecule type" value="Genomic_DNA"/>
</dbReference>
<organism evidence="5 6">
    <name type="scientific">Paenibacillus odorifer</name>
    <dbReference type="NCBI Taxonomy" id="189426"/>
    <lineage>
        <taxon>Bacteria</taxon>
        <taxon>Bacillati</taxon>
        <taxon>Bacillota</taxon>
        <taxon>Bacilli</taxon>
        <taxon>Bacillales</taxon>
        <taxon>Paenibacillaceae</taxon>
        <taxon>Paenibacillus</taxon>
    </lineage>
</organism>
<dbReference type="AlphaFoldDB" id="A0A1R0X5B0"/>
<dbReference type="PROSITE" id="PS00041">
    <property type="entry name" value="HTH_ARAC_FAMILY_1"/>
    <property type="match status" value="1"/>
</dbReference>
<evidence type="ECO:0000259" key="4">
    <source>
        <dbReference type="PROSITE" id="PS01124"/>
    </source>
</evidence>
<evidence type="ECO:0000313" key="6">
    <source>
        <dbReference type="Proteomes" id="UP000187465"/>
    </source>
</evidence>
<evidence type="ECO:0000256" key="3">
    <source>
        <dbReference type="ARBA" id="ARBA00023163"/>
    </source>
</evidence>
<dbReference type="PANTHER" id="PTHR43280">
    <property type="entry name" value="ARAC-FAMILY TRANSCRIPTIONAL REGULATOR"/>
    <property type="match status" value="1"/>
</dbReference>
<dbReference type="Pfam" id="PF12833">
    <property type="entry name" value="HTH_18"/>
    <property type="match status" value="1"/>
</dbReference>
<dbReference type="Proteomes" id="UP000187465">
    <property type="component" value="Unassembled WGS sequence"/>
</dbReference>
<keyword evidence="1" id="KW-0805">Transcription regulation</keyword>
<keyword evidence="3" id="KW-0804">Transcription</keyword>
<accession>A0A1R0X5B0</accession>
<dbReference type="Gene3D" id="2.60.120.10">
    <property type="entry name" value="Jelly Rolls"/>
    <property type="match status" value="1"/>
</dbReference>
<dbReference type="Gene3D" id="1.10.10.60">
    <property type="entry name" value="Homeodomain-like"/>
    <property type="match status" value="2"/>
</dbReference>
<dbReference type="PROSITE" id="PS01124">
    <property type="entry name" value="HTH_ARAC_FAMILY_2"/>
    <property type="match status" value="1"/>
</dbReference>
<gene>
    <name evidence="5" type="ORF">BJP51_22935</name>
</gene>
<dbReference type="Pfam" id="PF02311">
    <property type="entry name" value="AraC_binding"/>
    <property type="match status" value="1"/>
</dbReference>
<dbReference type="InterPro" id="IPR003313">
    <property type="entry name" value="AraC-bd"/>
</dbReference>
<dbReference type="SUPFAM" id="SSF46689">
    <property type="entry name" value="Homeodomain-like"/>
    <property type="match status" value="2"/>
</dbReference>
<dbReference type="InterPro" id="IPR018062">
    <property type="entry name" value="HTH_AraC-typ_CS"/>
</dbReference>
<dbReference type="InterPro" id="IPR009057">
    <property type="entry name" value="Homeodomain-like_sf"/>
</dbReference>
<reference evidence="5 6" key="1">
    <citation type="submission" date="2016-10" db="EMBL/GenBank/DDBJ databases">
        <title>Paenibacillus species isolates.</title>
        <authorList>
            <person name="Beno S.M."/>
        </authorList>
    </citation>
    <scope>NUCLEOTIDE SEQUENCE [LARGE SCALE GENOMIC DNA]</scope>
    <source>
        <strain evidence="5 6">FSL H7-0604</strain>
    </source>
</reference>
<protein>
    <recommendedName>
        <fullName evidence="4">HTH araC/xylS-type domain-containing protein</fullName>
    </recommendedName>
</protein>
<sequence>MEQDPQPPFIIEQIKRAGPFSMDSDHYHDTYEIYYLLAGERSYYINNLIYTLRKGDLIFINKNELHRTTSKGSASHERILINFEESFLQKTLAHFELHFPFMATQSLLLRPGVHEQGAIEYLLFSMLKEQTEPRTQQFPYLQTLLIQLFIEMNRIQEISREPIAPESSEKQLKVYEIIDFLQTHYAEKLTLERLSETFFISSTYLCRVFKQTTGFTIVEYLNYIRIKEAQRLLQSTNAKVTNIAEDTGFDSIAHFGRVFKQIVKRSPLQYRKQNR</sequence>
<evidence type="ECO:0000256" key="2">
    <source>
        <dbReference type="ARBA" id="ARBA00023125"/>
    </source>
</evidence>
<evidence type="ECO:0000313" key="5">
    <source>
        <dbReference type="EMBL" id="OMD29477.1"/>
    </source>
</evidence>
<dbReference type="SMART" id="SM00342">
    <property type="entry name" value="HTH_ARAC"/>
    <property type="match status" value="1"/>
</dbReference>
<evidence type="ECO:0000256" key="1">
    <source>
        <dbReference type="ARBA" id="ARBA00023015"/>
    </source>
</evidence>
<comment type="caution">
    <text evidence="5">The sequence shown here is derived from an EMBL/GenBank/DDBJ whole genome shotgun (WGS) entry which is preliminary data.</text>
</comment>
<proteinExistence type="predicted"/>
<keyword evidence="2" id="KW-0238">DNA-binding</keyword>
<dbReference type="InterPro" id="IPR014710">
    <property type="entry name" value="RmlC-like_jellyroll"/>
</dbReference>